<dbReference type="Gene3D" id="3.40.190.10">
    <property type="entry name" value="Periplasmic binding protein-like II"/>
    <property type="match status" value="2"/>
</dbReference>
<dbReference type="Pfam" id="PF00126">
    <property type="entry name" value="HTH_1"/>
    <property type="match status" value="1"/>
</dbReference>
<evidence type="ECO:0000256" key="1">
    <source>
        <dbReference type="ARBA" id="ARBA00009437"/>
    </source>
</evidence>
<accession>A0A1I6Y005</accession>
<dbReference type="RefSeq" id="WP_027260463.1">
    <property type="nucleotide sequence ID" value="NZ_FPAW01000002.1"/>
</dbReference>
<dbReference type="SUPFAM" id="SSF46785">
    <property type="entry name" value="Winged helix' DNA-binding domain"/>
    <property type="match status" value="1"/>
</dbReference>
<dbReference type="GO" id="GO:0003677">
    <property type="term" value="F:DNA binding"/>
    <property type="evidence" value="ECO:0007669"/>
    <property type="project" value="UniProtKB-KW"/>
</dbReference>
<sequence>MADPQFKMPPLEWIRAFEAAARCRSFTAAAAEIGLTQSAISQRIGHLEKQLGTTLFFRRARSIDLTVEGEAWLPHVRTALSNLRDSSQALFGSGRGQVTISASQSIIELWLLPRLMKLGDVGKGQLTIQSMVLGTQDAALDDVVRIRYGSGDWPHDHKVQLFSEKIAPLASPELVKRGGYWTDWPRIACSGPRPGWNTWATRFGISTTPLPHLHFDTFLSALGAARVGMGVVLGSLPLCEDDLRARRLVRLDNETIDHHESYWAIAGPDAIARTQWNELAKALA</sequence>
<dbReference type="AlphaFoldDB" id="A0A1I6Y005"/>
<evidence type="ECO:0000313" key="7">
    <source>
        <dbReference type="Proteomes" id="UP000182466"/>
    </source>
</evidence>
<dbReference type="Pfam" id="PF03466">
    <property type="entry name" value="LysR_substrate"/>
    <property type="match status" value="1"/>
</dbReference>
<keyword evidence="7" id="KW-1185">Reference proteome</keyword>
<feature type="domain" description="HTH lysR-type" evidence="5">
    <location>
        <begin position="9"/>
        <end position="66"/>
    </location>
</feature>
<dbReference type="InterPro" id="IPR005119">
    <property type="entry name" value="LysR_subst-bd"/>
</dbReference>
<dbReference type="InterPro" id="IPR058163">
    <property type="entry name" value="LysR-type_TF_proteobact-type"/>
</dbReference>
<dbReference type="EMBL" id="FPAW01000002">
    <property type="protein sequence ID" value="SFT43935.1"/>
    <property type="molecule type" value="Genomic_DNA"/>
</dbReference>
<dbReference type="InterPro" id="IPR000847">
    <property type="entry name" value="LysR_HTH_N"/>
</dbReference>
<name>A0A1I6Y005_9RHOB</name>
<evidence type="ECO:0000259" key="5">
    <source>
        <dbReference type="PROSITE" id="PS50931"/>
    </source>
</evidence>
<keyword evidence="2" id="KW-0805">Transcription regulation</keyword>
<organism evidence="6 7">
    <name type="scientific">Sedimentitalea nanhaiensis</name>
    <dbReference type="NCBI Taxonomy" id="999627"/>
    <lineage>
        <taxon>Bacteria</taxon>
        <taxon>Pseudomonadati</taxon>
        <taxon>Pseudomonadota</taxon>
        <taxon>Alphaproteobacteria</taxon>
        <taxon>Rhodobacterales</taxon>
        <taxon>Paracoccaceae</taxon>
        <taxon>Sedimentitalea</taxon>
    </lineage>
</organism>
<dbReference type="OrthoDB" id="9815174at2"/>
<dbReference type="GO" id="GO:0003700">
    <property type="term" value="F:DNA-binding transcription factor activity"/>
    <property type="evidence" value="ECO:0007669"/>
    <property type="project" value="InterPro"/>
</dbReference>
<dbReference type="eggNOG" id="COG0583">
    <property type="taxonomic scope" value="Bacteria"/>
</dbReference>
<dbReference type="STRING" id="999627.SAMN05216236_10214"/>
<dbReference type="InterPro" id="IPR036390">
    <property type="entry name" value="WH_DNA-bd_sf"/>
</dbReference>
<evidence type="ECO:0000256" key="3">
    <source>
        <dbReference type="ARBA" id="ARBA00023125"/>
    </source>
</evidence>
<evidence type="ECO:0000256" key="2">
    <source>
        <dbReference type="ARBA" id="ARBA00023015"/>
    </source>
</evidence>
<dbReference type="Gene3D" id="1.10.10.10">
    <property type="entry name" value="Winged helix-like DNA-binding domain superfamily/Winged helix DNA-binding domain"/>
    <property type="match status" value="1"/>
</dbReference>
<dbReference type="FunFam" id="1.10.10.10:FF:000001">
    <property type="entry name" value="LysR family transcriptional regulator"/>
    <property type="match status" value="1"/>
</dbReference>
<dbReference type="PANTHER" id="PTHR30537">
    <property type="entry name" value="HTH-TYPE TRANSCRIPTIONAL REGULATOR"/>
    <property type="match status" value="1"/>
</dbReference>
<proteinExistence type="inferred from homology"/>
<dbReference type="PROSITE" id="PS50931">
    <property type="entry name" value="HTH_LYSR"/>
    <property type="match status" value="1"/>
</dbReference>
<dbReference type="PANTHER" id="PTHR30537:SF5">
    <property type="entry name" value="HTH-TYPE TRANSCRIPTIONAL ACTIVATOR TTDR-RELATED"/>
    <property type="match status" value="1"/>
</dbReference>
<gene>
    <name evidence="6" type="ORF">SAMN05216236_10214</name>
</gene>
<comment type="similarity">
    <text evidence="1">Belongs to the LysR transcriptional regulatory family.</text>
</comment>
<evidence type="ECO:0000313" key="6">
    <source>
        <dbReference type="EMBL" id="SFT43935.1"/>
    </source>
</evidence>
<dbReference type="SUPFAM" id="SSF53850">
    <property type="entry name" value="Periplasmic binding protein-like II"/>
    <property type="match status" value="1"/>
</dbReference>
<dbReference type="InterPro" id="IPR036388">
    <property type="entry name" value="WH-like_DNA-bd_sf"/>
</dbReference>
<reference evidence="6 7" key="1">
    <citation type="submission" date="2016-10" db="EMBL/GenBank/DDBJ databases">
        <authorList>
            <person name="de Groot N.N."/>
        </authorList>
    </citation>
    <scope>NUCLEOTIDE SEQUENCE [LARGE SCALE GENOMIC DNA]</scope>
    <source>
        <strain evidence="6 7">CGMCC 1.10959</strain>
    </source>
</reference>
<dbReference type="PRINTS" id="PR00039">
    <property type="entry name" value="HTHLYSR"/>
</dbReference>
<keyword evidence="3" id="KW-0238">DNA-binding</keyword>
<evidence type="ECO:0000256" key="4">
    <source>
        <dbReference type="ARBA" id="ARBA00023163"/>
    </source>
</evidence>
<protein>
    <submittedName>
        <fullName evidence="6">Transcriptional regulator, LysR family</fullName>
    </submittedName>
</protein>
<dbReference type="Proteomes" id="UP000182466">
    <property type="component" value="Unassembled WGS sequence"/>
</dbReference>
<keyword evidence="4" id="KW-0804">Transcription</keyword>